<gene>
    <name evidence="2" type="ORF">MU848_03255</name>
</gene>
<keyword evidence="3" id="KW-1185">Reference proteome</keyword>
<dbReference type="Proteomes" id="UP001203512">
    <property type="component" value="Unassembled WGS sequence"/>
</dbReference>
<feature type="region of interest" description="Disordered" evidence="1">
    <location>
        <begin position="123"/>
        <end position="168"/>
    </location>
</feature>
<evidence type="ECO:0000313" key="2">
    <source>
        <dbReference type="EMBL" id="MCK0530599.1"/>
    </source>
</evidence>
<dbReference type="RefSeq" id="WP_247230196.1">
    <property type="nucleotide sequence ID" value="NZ_JALKHS010000005.1"/>
</dbReference>
<reference evidence="2 3" key="1">
    <citation type="submission" date="2022-04" db="EMBL/GenBank/DDBJ databases">
        <authorList>
            <person name="Huq M.A."/>
        </authorList>
    </citation>
    <scope>NUCLEOTIDE SEQUENCE [LARGE SCALE GENOMIC DNA]</scope>
    <source>
        <strain evidence="2 3">MAH-33</strain>
    </source>
</reference>
<evidence type="ECO:0008006" key="4">
    <source>
        <dbReference type="Google" id="ProtNLM"/>
    </source>
</evidence>
<organism evidence="2 3">
    <name type="scientific">Sphingobium agri</name>
    <dbReference type="NCBI Taxonomy" id="2933566"/>
    <lineage>
        <taxon>Bacteria</taxon>
        <taxon>Pseudomonadati</taxon>
        <taxon>Pseudomonadota</taxon>
        <taxon>Alphaproteobacteria</taxon>
        <taxon>Sphingomonadales</taxon>
        <taxon>Sphingomonadaceae</taxon>
        <taxon>Sphingobium</taxon>
    </lineage>
</organism>
<sequence length="168" mass="18025">MDARRISLGLGIFSIALGVAEIAATRRIARALGNDHRAGRTTLRVFGAREMLAGAGLLAAPAHSTLVWNRVAGDAMDLAALGLAARRAPRHRGVWGAVAFVAGATIIDALVARALDKETGKAFPARRDASRTQQVRHLGRQMHDADHHPTTIEPEDMPFVRAPEVTHH</sequence>
<accession>A0ABT0DU63</accession>
<comment type="caution">
    <text evidence="2">The sequence shown here is derived from an EMBL/GenBank/DDBJ whole genome shotgun (WGS) entry which is preliminary data.</text>
</comment>
<dbReference type="EMBL" id="JALKHS010000005">
    <property type="protein sequence ID" value="MCK0530599.1"/>
    <property type="molecule type" value="Genomic_DNA"/>
</dbReference>
<evidence type="ECO:0000256" key="1">
    <source>
        <dbReference type="SAM" id="MobiDB-lite"/>
    </source>
</evidence>
<name>A0ABT0DU63_9SPHN</name>
<protein>
    <recommendedName>
        <fullName evidence="4">Cyclase dehydrase</fullName>
    </recommendedName>
</protein>
<evidence type="ECO:0000313" key="3">
    <source>
        <dbReference type="Proteomes" id="UP001203512"/>
    </source>
</evidence>
<proteinExistence type="predicted"/>
<feature type="compositionally biased region" description="Basic and acidic residues" evidence="1">
    <location>
        <begin position="141"/>
        <end position="150"/>
    </location>
</feature>